<protein>
    <submittedName>
        <fullName evidence="2">Uncharacterized protein</fullName>
    </submittedName>
</protein>
<evidence type="ECO:0000313" key="3">
    <source>
        <dbReference type="Proteomes" id="UP001221898"/>
    </source>
</evidence>
<feature type="region of interest" description="Disordered" evidence="1">
    <location>
        <begin position="1"/>
        <end position="120"/>
    </location>
</feature>
<gene>
    <name evidence="2" type="ORF">AAFF_G00111180</name>
</gene>
<comment type="caution">
    <text evidence="2">The sequence shown here is derived from an EMBL/GenBank/DDBJ whole genome shotgun (WGS) entry which is preliminary data.</text>
</comment>
<feature type="compositionally biased region" description="Polar residues" evidence="1">
    <location>
        <begin position="84"/>
        <end position="95"/>
    </location>
</feature>
<keyword evidence="3" id="KW-1185">Reference proteome</keyword>
<organism evidence="2 3">
    <name type="scientific">Aldrovandia affinis</name>
    <dbReference type="NCBI Taxonomy" id="143900"/>
    <lineage>
        <taxon>Eukaryota</taxon>
        <taxon>Metazoa</taxon>
        <taxon>Chordata</taxon>
        <taxon>Craniata</taxon>
        <taxon>Vertebrata</taxon>
        <taxon>Euteleostomi</taxon>
        <taxon>Actinopterygii</taxon>
        <taxon>Neopterygii</taxon>
        <taxon>Teleostei</taxon>
        <taxon>Notacanthiformes</taxon>
        <taxon>Halosauridae</taxon>
        <taxon>Aldrovandia</taxon>
    </lineage>
</organism>
<evidence type="ECO:0000256" key="1">
    <source>
        <dbReference type="SAM" id="MobiDB-lite"/>
    </source>
</evidence>
<name>A0AAD7WBR4_9TELE</name>
<accession>A0AAD7WBR4</accession>
<sequence length="120" mass="12910">MTRQARPERSPCAAGVNESPSDAGECQAGEEEGCRRPRDGPGHGADELQRRAEPWETHGPPTADSSQPRCERAQIHAPAPAGSRATTGHTGASRPSEQRRGTRSMLYCVKPPEDWSLANP</sequence>
<evidence type="ECO:0000313" key="2">
    <source>
        <dbReference type="EMBL" id="KAJ8390104.1"/>
    </source>
</evidence>
<feature type="compositionally biased region" description="Basic and acidic residues" evidence="1">
    <location>
        <begin position="32"/>
        <end position="56"/>
    </location>
</feature>
<dbReference type="AlphaFoldDB" id="A0AAD7WBR4"/>
<dbReference type="Proteomes" id="UP001221898">
    <property type="component" value="Unassembled WGS sequence"/>
</dbReference>
<dbReference type="EMBL" id="JAINUG010000174">
    <property type="protein sequence ID" value="KAJ8390104.1"/>
    <property type="molecule type" value="Genomic_DNA"/>
</dbReference>
<reference evidence="2" key="1">
    <citation type="journal article" date="2023" name="Science">
        <title>Genome structures resolve the early diversification of teleost fishes.</title>
        <authorList>
            <person name="Parey E."/>
            <person name="Louis A."/>
            <person name="Montfort J."/>
            <person name="Bouchez O."/>
            <person name="Roques C."/>
            <person name="Iampietro C."/>
            <person name="Lluch J."/>
            <person name="Castinel A."/>
            <person name="Donnadieu C."/>
            <person name="Desvignes T."/>
            <person name="Floi Bucao C."/>
            <person name="Jouanno E."/>
            <person name="Wen M."/>
            <person name="Mejri S."/>
            <person name="Dirks R."/>
            <person name="Jansen H."/>
            <person name="Henkel C."/>
            <person name="Chen W.J."/>
            <person name="Zahm M."/>
            <person name="Cabau C."/>
            <person name="Klopp C."/>
            <person name="Thompson A.W."/>
            <person name="Robinson-Rechavi M."/>
            <person name="Braasch I."/>
            <person name="Lecointre G."/>
            <person name="Bobe J."/>
            <person name="Postlethwait J.H."/>
            <person name="Berthelot C."/>
            <person name="Roest Crollius H."/>
            <person name="Guiguen Y."/>
        </authorList>
    </citation>
    <scope>NUCLEOTIDE SEQUENCE</scope>
    <source>
        <strain evidence="2">NC1722</strain>
    </source>
</reference>
<proteinExistence type="predicted"/>